<proteinExistence type="predicted"/>
<accession>A0AAV4DVH3</accession>
<organism evidence="1 2">
    <name type="scientific">Plakobranchus ocellatus</name>
    <dbReference type="NCBI Taxonomy" id="259542"/>
    <lineage>
        <taxon>Eukaryota</taxon>
        <taxon>Metazoa</taxon>
        <taxon>Spiralia</taxon>
        <taxon>Lophotrochozoa</taxon>
        <taxon>Mollusca</taxon>
        <taxon>Gastropoda</taxon>
        <taxon>Heterobranchia</taxon>
        <taxon>Euthyneura</taxon>
        <taxon>Panpulmonata</taxon>
        <taxon>Sacoglossa</taxon>
        <taxon>Placobranchoidea</taxon>
        <taxon>Plakobranchidae</taxon>
        <taxon>Plakobranchus</taxon>
    </lineage>
</organism>
<sequence length="110" mass="12182">MILITFKHFKCFELALPAKQLVESQPVNACKPMMASRSRFDIVAARSVMFSCLLLLLLPVSKISDLPVASENDKSKRNTSESGDLTMTLYVVGCCEAYMQCRIILESASS</sequence>
<evidence type="ECO:0000313" key="2">
    <source>
        <dbReference type="Proteomes" id="UP000735302"/>
    </source>
</evidence>
<name>A0AAV4DVH3_9GAST</name>
<dbReference type="Proteomes" id="UP000735302">
    <property type="component" value="Unassembled WGS sequence"/>
</dbReference>
<dbReference type="AlphaFoldDB" id="A0AAV4DVH3"/>
<evidence type="ECO:0000313" key="1">
    <source>
        <dbReference type="EMBL" id="GFO48160.1"/>
    </source>
</evidence>
<dbReference type="EMBL" id="BLXT01008378">
    <property type="protein sequence ID" value="GFO48160.1"/>
    <property type="molecule type" value="Genomic_DNA"/>
</dbReference>
<gene>
    <name evidence="1" type="ORF">PoB_007466500</name>
</gene>
<comment type="caution">
    <text evidence="1">The sequence shown here is derived from an EMBL/GenBank/DDBJ whole genome shotgun (WGS) entry which is preliminary data.</text>
</comment>
<keyword evidence="2" id="KW-1185">Reference proteome</keyword>
<reference evidence="1 2" key="1">
    <citation type="journal article" date="2021" name="Elife">
        <title>Chloroplast acquisition without the gene transfer in kleptoplastic sea slugs, Plakobranchus ocellatus.</title>
        <authorList>
            <person name="Maeda T."/>
            <person name="Takahashi S."/>
            <person name="Yoshida T."/>
            <person name="Shimamura S."/>
            <person name="Takaki Y."/>
            <person name="Nagai Y."/>
            <person name="Toyoda A."/>
            <person name="Suzuki Y."/>
            <person name="Arimoto A."/>
            <person name="Ishii H."/>
            <person name="Satoh N."/>
            <person name="Nishiyama T."/>
            <person name="Hasebe M."/>
            <person name="Maruyama T."/>
            <person name="Minagawa J."/>
            <person name="Obokata J."/>
            <person name="Shigenobu S."/>
        </authorList>
    </citation>
    <scope>NUCLEOTIDE SEQUENCE [LARGE SCALE GENOMIC DNA]</scope>
</reference>
<protein>
    <submittedName>
        <fullName evidence="1">Uncharacterized protein</fullName>
    </submittedName>
</protein>